<dbReference type="RefSeq" id="WP_010771548.1">
    <property type="nucleotide sequence ID" value="NZ_KB946333.1"/>
</dbReference>
<dbReference type="GO" id="GO:0003886">
    <property type="term" value="F:DNA (cytosine-5-)-methyltransferase activity"/>
    <property type="evidence" value="ECO:0007669"/>
    <property type="project" value="UniProtKB-EC"/>
</dbReference>
<keyword evidence="2 5" id="KW-0808">Transferase</keyword>
<dbReference type="InterPro" id="IPR031303">
    <property type="entry name" value="C5_meth_CS"/>
</dbReference>
<name>R3TXY2_9ENTE</name>
<reference evidence="8 9" key="1">
    <citation type="submission" date="2013-02" db="EMBL/GenBank/DDBJ databases">
        <title>The Genome Sequence of Enterococcus caccae BAA-1240.</title>
        <authorList>
            <consortium name="The Broad Institute Genome Sequencing Platform"/>
            <consortium name="The Broad Institute Genome Sequencing Center for Infectious Disease"/>
            <person name="Earl A.M."/>
            <person name="Gilmore M.S."/>
            <person name="Lebreton F."/>
            <person name="Walker B."/>
            <person name="Young S.K."/>
            <person name="Zeng Q."/>
            <person name="Gargeya S."/>
            <person name="Fitzgerald M."/>
            <person name="Haas B."/>
            <person name="Abouelleil A."/>
            <person name="Alvarado L."/>
            <person name="Arachchi H.M."/>
            <person name="Berlin A.M."/>
            <person name="Chapman S.B."/>
            <person name="Dewar J."/>
            <person name="Goldberg J."/>
            <person name="Griggs A."/>
            <person name="Gujja S."/>
            <person name="Hansen M."/>
            <person name="Howarth C."/>
            <person name="Imamovic A."/>
            <person name="Larimer J."/>
            <person name="McCowan C."/>
            <person name="Murphy C."/>
            <person name="Neiman D."/>
            <person name="Pearson M."/>
            <person name="Priest M."/>
            <person name="Roberts A."/>
            <person name="Saif S."/>
            <person name="Shea T."/>
            <person name="Sisk P."/>
            <person name="Sykes S."/>
            <person name="Wortman J."/>
            <person name="Nusbaum C."/>
            <person name="Birren B."/>
        </authorList>
    </citation>
    <scope>NUCLEOTIDE SEQUENCE [LARGE SCALE GENOMIC DNA]</scope>
    <source>
        <strain evidence="8 9">ATCC BAA-1240</strain>
    </source>
</reference>
<keyword evidence="4" id="KW-0680">Restriction system</keyword>
<dbReference type="PROSITE" id="PS51679">
    <property type="entry name" value="SAM_MT_C5"/>
    <property type="match status" value="1"/>
</dbReference>
<evidence type="ECO:0000256" key="6">
    <source>
        <dbReference type="RuleBase" id="RU000416"/>
    </source>
</evidence>
<dbReference type="PATRIC" id="fig|1158612.3.peg.1399"/>
<dbReference type="CDD" id="cd00315">
    <property type="entry name" value="Cyt_C5_DNA_methylase"/>
    <property type="match status" value="1"/>
</dbReference>
<accession>R3TXY2</accession>
<evidence type="ECO:0000313" key="8">
    <source>
        <dbReference type="EMBL" id="EOL46444.1"/>
    </source>
</evidence>
<evidence type="ECO:0000256" key="3">
    <source>
        <dbReference type="ARBA" id="ARBA00022691"/>
    </source>
</evidence>
<dbReference type="eggNOG" id="COG0270">
    <property type="taxonomic scope" value="Bacteria"/>
</dbReference>
<dbReference type="PROSITE" id="PS00094">
    <property type="entry name" value="C5_MTASE_1"/>
    <property type="match status" value="1"/>
</dbReference>
<evidence type="ECO:0000256" key="4">
    <source>
        <dbReference type="ARBA" id="ARBA00022747"/>
    </source>
</evidence>
<dbReference type="InterPro" id="IPR029063">
    <property type="entry name" value="SAM-dependent_MTases_sf"/>
</dbReference>
<feature type="active site" evidence="5">
    <location>
        <position position="76"/>
    </location>
</feature>
<dbReference type="InterPro" id="IPR001525">
    <property type="entry name" value="C5_MeTfrase"/>
</dbReference>
<evidence type="ECO:0000256" key="1">
    <source>
        <dbReference type="ARBA" id="ARBA00022603"/>
    </source>
</evidence>
<protein>
    <recommendedName>
        <fullName evidence="7">Cytosine-specific methyltransferase</fullName>
        <ecNumber evidence="7">2.1.1.37</ecNumber>
    </recommendedName>
</protein>
<evidence type="ECO:0000256" key="7">
    <source>
        <dbReference type="RuleBase" id="RU000417"/>
    </source>
</evidence>
<evidence type="ECO:0000256" key="5">
    <source>
        <dbReference type="PROSITE-ProRule" id="PRU01016"/>
    </source>
</evidence>
<dbReference type="Gene3D" id="3.40.50.150">
    <property type="entry name" value="Vaccinia Virus protein VP39"/>
    <property type="match status" value="1"/>
</dbReference>
<dbReference type="OrthoDB" id="9813719at2"/>
<dbReference type="GO" id="GO:0032259">
    <property type="term" value="P:methylation"/>
    <property type="evidence" value="ECO:0007669"/>
    <property type="project" value="UniProtKB-KW"/>
</dbReference>
<dbReference type="Proteomes" id="UP000013840">
    <property type="component" value="Unassembled WGS sequence"/>
</dbReference>
<evidence type="ECO:0000313" key="9">
    <source>
        <dbReference type="Proteomes" id="UP000013840"/>
    </source>
</evidence>
<dbReference type="Pfam" id="PF00145">
    <property type="entry name" value="DNA_methylase"/>
    <property type="match status" value="1"/>
</dbReference>
<dbReference type="InterPro" id="IPR050750">
    <property type="entry name" value="C5-MTase"/>
</dbReference>
<dbReference type="GO" id="GO:0009307">
    <property type="term" value="P:DNA restriction-modification system"/>
    <property type="evidence" value="ECO:0007669"/>
    <property type="project" value="UniProtKB-KW"/>
</dbReference>
<comment type="caution">
    <text evidence="8">The sequence shown here is derived from an EMBL/GenBank/DDBJ whole genome shotgun (WGS) entry which is preliminary data.</text>
</comment>
<keyword evidence="3 5" id="KW-0949">S-adenosyl-L-methionine</keyword>
<dbReference type="PANTHER" id="PTHR46098:SF1">
    <property type="entry name" value="TRNA (CYTOSINE(38)-C(5))-METHYLTRANSFERASE"/>
    <property type="match status" value="1"/>
</dbReference>
<proteinExistence type="inferred from homology"/>
<dbReference type="EC" id="2.1.1.37" evidence="7"/>
<dbReference type="SUPFAM" id="SSF53335">
    <property type="entry name" value="S-adenosyl-L-methionine-dependent methyltransferases"/>
    <property type="match status" value="1"/>
</dbReference>
<dbReference type="AlphaFoldDB" id="R3TXY2"/>
<keyword evidence="1 5" id="KW-0489">Methyltransferase</keyword>
<gene>
    <name evidence="8" type="ORF">UC7_01411</name>
</gene>
<dbReference type="NCBIfam" id="TIGR00675">
    <property type="entry name" value="dcm"/>
    <property type="match status" value="1"/>
</dbReference>
<sequence>MVLKMIDLCAGIGGIRRGFELTGEFKNVCSAEIDQFAIKTYKHNFGDDPTGDITSRHFKDKLKKVDFDVLLAGFPCQAFSRAGNQKGFMDATRGTIFFDIAEIIEENKPSVFLLENVDNLFSHDKGNTISTIMEVLVHELDYTIIGVEEDDLGNLTWDRSSFIRNSRNFGVPQNRPRVYIIGFNNRVYGRDNLLEAVEELPKRREDINLYNDLNDLIEKGAPAKYYLAEGMLNTLENHRNRHSKKGNGFGYMVVNDPARNSPLISNAVLATGGSGKERNLILDSNEFAGVHVSNKQTPINSKGIRNMTPREWGKLQGFINYAFVDKKGHDQFEFPKDISDTQKYKQFGNAVTIPVIESMAKHIVKILRKLGDI</sequence>
<dbReference type="STRING" id="317735.RU98_GL002463"/>
<dbReference type="EMBL" id="AJAU01000016">
    <property type="protein sequence ID" value="EOL46444.1"/>
    <property type="molecule type" value="Genomic_DNA"/>
</dbReference>
<evidence type="ECO:0000256" key="2">
    <source>
        <dbReference type="ARBA" id="ARBA00022679"/>
    </source>
</evidence>
<organism evidence="8 9">
    <name type="scientific">Enterococcus caccae ATCC BAA-1240</name>
    <dbReference type="NCBI Taxonomy" id="1158612"/>
    <lineage>
        <taxon>Bacteria</taxon>
        <taxon>Bacillati</taxon>
        <taxon>Bacillota</taxon>
        <taxon>Bacilli</taxon>
        <taxon>Lactobacillales</taxon>
        <taxon>Enterococcaceae</taxon>
        <taxon>Enterococcus</taxon>
    </lineage>
</organism>
<dbReference type="PANTHER" id="PTHR46098">
    <property type="entry name" value="TRNA (CYTOSINE(38)-C(5))-METHYLTRANSFERASE"/>
    <property type="match status" value="1"/>
</dbReference>
<comment type="catalytic activity">
    <reaction evidence="7">
        <text>a 2'-deoxycytidine in DNA + S-adenosyl-L-methionine = a 5-methyl-2'-deoxycytidine in DNA + S-adenosyl-L-homocysteine + H(+)</text>
        <dbReference type="Rhea" id="RHEA:13681"/>
        <dbReference type="Rhea" id="RHEA-COMP:11369"/>
        <dbReference type="Rhea" id="RHEA-COMP:11370"/>
        <dbReference type="ChEBI" id="CHEBI:15378"/>
        <dbReference type="ChEBI" id="CHEBI:57856"/>
        <dbReference type="ChEBI" id="CHEBI:59789"/>
        <dbReference type="ChEBI" id="CHEBI:85452"/>
        <dbReference type="ChEBI" id="CHEBI:85454"/>
        <dbReference type="EC" id="2.1.1.37"/>
    </reaction>
</comment>
<dbReference type="InterPro" id="IPR018117">
    <property type="entry name" value="C5_DNA_meth_AS"/>
</dbReference>
<dbReference type="PROSITE" id="PS00095">
    <property type="entry name" value="C5_MTASE_2"/>
    <property type="match status" value="1"/>
</dbReference>
<dbReference type="Gene3D" id="3.90.120.30">
    <property type="match status" value="1"/>
</dbReference>
<keyword evidence="9" id="KW-1185">Reference proteome</keyword>
<dbReference type="PRINTS" id="PR00105">
    <property type="entry name" value="C5METTRFRASE"/>
</dbReference>
<comment type="similarity">
    <text evidence="5 6">Belongs to the class I-like SAM-binding methyltransferase superfamily. C5-methyltransferase family.</text>
</comment>